<organism evidence="1">
    <name type="scientific">Collimonas fungivorans</name>
    <dbReference type="NCBI Taxonomy" id="158899"/>
    <lineage>
        <taxon>Bacteria</taxon>
        <taxon>Pseudomonadati</taxon>
        <taxon>Pseudomonadota</taxon>
        <taxon>Betaproteobacteria</taxon>
        <taxon>Burkholderiales</taxon>
        <taxon>Oxalobacteraceae</taxon>
        <taxon>Collimonas</taxon>
    </lineage>
</organism>
<dbReference type="Proteomes" id="UP000072421">
    <property type="component" value="Chromosome"/>
</dbReference>
<sequence>MSVISFRAGTSAAFQISFSLDFYSLYGSRFPKRITEGSRCC</sequence>
<name>A0A127PI59_9BURK</name>
<reference evidence="1 2" key="1">
    <citation type="submission" date="2015-11" db="EMBL/GenBank/DDBJ databases">
        <title>Exploring the genomic traits of fungus-feeding bacterial genus Collimonas.</title>
        <authorList>
            <person name="Song C."/>
            <person name="Schmidt R."/>
            <person name="de Jager V."/>
            <person name="Krzyzanowska D."/>
            <person name="Jongedijk E."/>
            <person name="Cankar K."/>
            <person name="Beekwilder J."/>
            <person name="van Veen A."/>
            <person name="de Boer W."/>
            <person name="van Veen J.A."/>
            <person name="Garbeva P."/>
        </authorList>
    </citation>
    <scope>NUCLEOTIDE SEQUENCE [LARGE SCALE GENOMIC DNA]</scope>
    <source>
        <strain evidence="1 2">Ter6</strain>
    </source>
</reference>
<evidence type="ECO:0000313" key="1">
    <source>
        <dbReference type="EMBL" id="AMO97417.1"/>
    </source>
</evidence>
<accession>A0A127PI59</accession>
<proteinExistence type="predicted"/>
<dbReference type="AlphaFoldDB" id="A0A127PI59"/>
<gene>
    <name evidence="1" type="ORF">CFter6_4838</name>
</gene>
<evidence type="ECO:0000313" key="2">
    <source>
        <dbReference type="Proteomes" id="UP000072421"/>
    </source>
</evidence>
<protein>
    <submittedName>
        <fullName evidence="1">Uncharacterized protein</fullName>
    </submittedName>
</protein>
<dbReference type="EMBL" id="CP013232">
    <property type="protein sequence ID" value="AMO97417.1"/>
    <property type="molecule type" value="Genomic_DNA"/>
</dbReference>